<gene>
    <name evidence="1" type="ORF">NECAME_14564</name>
</gene>
<evidence type="ECO:0000313" key="1">
    <source>
        <dbReference type="EMBL" id="ETN70746.1"/>
    </source>
</evidence>
<dbReference type="Pfam" id="PF09725">
    <property type="entry name" value="Fra10Ac1"/>
    <property type="match status" value="1"/>
</dbReference>
<keyword evidence="2" id="KW-1185">Reference proteome</keyword>
<dbReference type="Proteomes" id="UP000053676">
    <property type="component" value="Unassembled WGS sequence"/>
</dbReference>
<dbReference type="STRING" id="51031.W2SPG8"/>
<sequence length="225" mass="26001">MTFTLSSTTKVKLNAEKRRNMIFLRKTLVHWVRIQTGKRRNLFFKKNIAACTGEWNAIMCLLVPPPSFIETTSISSVQAAIAEPALSEIAYYFILEQYGAALPVHIFHTLPCNSLLKKETLGITGGRNQSTFSYGHLLWFPAQRQISRMMAMNAYSRHKELINLYHLSYPGATNMMKRDTSKDRTDYDVLKDNHRFLWSEKDDASLASSWEARMARKYYDKLFKG</sequence>
<name>W2SPG8_NECAM</name>
<dbReference type="EMBL" id="KI668901">
    <property type="protein sequence ID" value="ETN70746.1"/>
    <property type="molecule type" value="Genomic_DNA"/>
</dbReference>
<dbReference type="OrthoDB" id="197967at2759"/>
<dbReference type="AlphaFoldDB" id="W2SPG8"/>
<dbReference type="KEGG" id="nai:NECAME_14564"/>
<organism evidence="1 2">
    <name type="scientific">Necator americanus</name>
    <name type="common">Human hookworm</name>
    <dbReference type="NCBI Taxonomy" id="51031"/>
    <lineage>
        <taxon>Eukaryota</taxon>
        <taxon>Metazoa</taxon>
        <taxon>Ecdysozoa</taxon>
        <taxon>Nematoda</taxon>
        <taxon>Chromadorea</taxon>
        <taxon>Rhabditida</taxon>
        <taxon>Rhabditina</taxon>
        <taxon>Rhabditomorpha</taxon>
        <taxon>Strongyloidea</taxon>
        <taxon>Ancylostomatidae</taxon>
        <taxon>Bunostominae</taxon>
        <taxon>Necator</taxon>
    </lineage>
</organism>
<evidence type="ECO:0000313" key="2">
    <source>
        <dbReference type="Proteomes" id="UP000053676"/>
    </source>
</evidence>
<proteinExistence type="predicted"/>
<reference evidence="2" key="1">
    <citation type="journal article" date="2014" name="Nat. Genet.">
        <title>Genome of the human hookworm Necator americanus.</title>
        <authorList>
            <person name="Tang Y.T."/>
            <person name="Gao X."/>
            <person name="Rosa B.A."/>
            <person name="Abubucker S."/>
            <person name="Hallsworth-Pepin K."/>
            <person name="Martin J."/>
            <person name="Tyagi R."/>
            <person name="Heizer E."/>
            <person name="Zhang X."/>
            <person name="Bhonagiri-Palsikar V."/>
            <person name="Minx P."/>
            <person name="Warren W.C."/>
            <person name="Wang Q."/>
            <person name="Zhan B."/>
            <person name="Hotez P.J."/>
            <person name="Sternberg P.W."/>
            <person name="Dougall A."/>
            <person name="Gaze S.T."/>
            <person name="Mulvenna J."/>
            <person name="Sotillo J."/>
            <person name="Ranganathan S."/>
            <person name="Rabelo E.M."/>
            <person name="Wilson R.K."/>
            <person name="Felgner P.L."/>
            <person name="Bethony J."/>
            <person name="Hawdon J.M."/>
            <person name="Gasser R.B."/>
            <person name="Loukas A."/>
            <person name="Mitreva M."/>
        </authorList>
    </citation>
    <scope>NUCLEOTIDE SEQUENCE [LARGE SCALE GENOMIC DNA]</scope>
</reference>
<protein>
    <submittedName>
        <fullName evidence="1">Uncharacterized protein</fullName>
    </submittedName>
</protein>
<accession>W2SPG8</accession>
<dbReference type="InterPro" id="IPR019129">
    <property type="entry name" value="Folate-sensitive_fs_Fra10Ac1"/>
</dbReference>